<reference evidence="2" key="1">
    <citation type="journal article" date="2014" name="Front. Microbiol.">
        <title>High frequency of phylogenetically diverse reductive dehalogenase-homologous genes in deep subseafloor sedimentary metagenomes.</title>
        <authorList>
            <person name="Kawai M."/>
            <person name="Futagami T."/>
            <person name="Toyoda A."/>
            <person name="Takaki Y."/>
            <person name="Nishi S."/>
            <person name="Hori S."/>
            <person name="Arai W."/>
            <person name="Tsubouchi T."/>
            <person name="Morono Y."/>
            <person name="Uchiyama I."/>
            <person name="Ito T."/>
            <person name="Fujiyama A."/>
            <person name="Inagaki F."/>
            <person name="Takami H."/>
        </authorList>
    </citation>
    <scope>NUCLEOTIDE SEQUENCE</scope>
    <source>
        <strain evidence="2">Expedition CK06-06</strain>
    </source>
</reference>
<evidence type="ECO:0000313" key="2">
    <source>
        <dbReference type="EMBL" id="GAH13490.1"/>
    </source>
</evidence>
<evidence type="ECO:0008006" key="3">
    <source>
        <dbReference type="Google" id="ProtNLM"/>
    </source>
</evidence>
<protein>
    <recommendedName>
        <fullName evidence="3">EF-hand domain-containing protein</fullName>
    </recommendedName>
</protein>
<sequence>MPYGTPADMKKHGKGPHMESAKQERKNLMDDNPVVRTAAGDRPWIAKHYKSGMNYGTPAMKLKGGQVKLDKNKNNKIDAEDFKMMKNNSDINMDHK</sequence>
<organism evidence="2">
    <name type="scientific">marine sediment metagenome</name>
    <dbReference type="NCBI Taxonomy" id="412755"/>
    <lineage>
        <taxon>unclassified sequences</taxon>
        <taxon>metagenomes</taxon>
        <taxon>ecological metagenomes</taxon>
    </lineage>
</organism>
<dbReference type="EMBL" id="BART01034008">
    <property type="protein sequence ID" value="GAH13490.1"/>
    <property type="molecule type" value="Genomic_DNA"/>
</dbReference>
<dbReference type="AlphaFoldDB" id="X1DZ95"/>
<dbReference type="PROSITE" id="PS00018">
    <property type="entry name" value="EF_HAND_1"/>
    <property type="match status" value="1"/>
</dbReference>
<gene>
    <name evidence="2" type="ORF">S01H4_58255</name>
</gene>
<feature type="region of interest" description="Disordered" evidence="1">
    <location>
        <begin position="1"/>
        <end position="34"/>
    </location>
</feature>
<name>X1DZ95_9ZZZZ</name>
<dbReference type="InterPro" id="IPR018247">
    <property type="entry name" value="EF_Hand_1_Ca_BS"/>
</dbReference>
<feature type="compositionally biased region" description="Basic and acidic residues" evidence="1">
    <location>
        <begin position="16"/>
        <end position="29"/>
    </location>
</feature>
<evidence type="ECO:0000256" key="1">
    <source>
        <dbReference type="SAM" id="MobiDB-lite"/>
    </source>
</evidence>
<accession>X1DZ95</accession>
<proteinExistence type="predicted"/>
<comment type="caution">
    <text evidence="2">The sequence shown here is derived from an EMBL/GenBank/DDBJ whole genome shotgun (WGS) entry which is preliminary data.</text>
</comment>